<dbReference type="AlphaFoldDB" id="A0AAE0JBB1"/>
<name>A0AAE0JBB1_9PEZI</name>
<protein>
    <submittedName>
        <fullName evidence="1">Uncharacterized protein</fullName>
    </submittedName>
</protein>
<keyword evidence="2" id="KW-1185">Reference proteome</keyword>
<organism evidence="1 2">
    <name type="scientific">Neurospora tetraspora</name>
    <dbReference type="NCBI Taxonomy" id="94610"/>
    <lineage>
        <taxon>Eukaryota</taxon>
        <taxon>Fungi</taxon>
        <taxon>Dikarya</taxon>
        <taxon>Ascomycota</taxon>
        <taxon>Pezizomycotina</taxon>
        <taxon>Sordariomycetes</taxon>
        <taxon>Sordariomycetidae</taxon>
        <taxon>Sordariales</taxon>
        <taxon>Sordariaceae</taxon>
        <taxon>Neurospora</taxon>
    </lineage>
</organism>
<dbReference type="RefSeq" id="XP_062679688.1">
    <property type="nucleotide sequence ID" value="XM_062822733.1"/>
</dbReference>
<gene>
    <name evidence="1" type="ORF">B0H65DRAFT_269407</name>
</gene>
<dbReference type="Proteomes" id="UP001278500">
    <property type="component" value="Unassembled WGS sequence"/>
</dbReference>
<accession>A0AAE0JBB1</accession>
<evidence type="ECO:0000313" key="1">
    <source>
        <dbReference type="EMBL" id="KAK3340746.1"/>
    </source>
</evidence>
<reference evidence="1" key="2">
    <citation type="submission" date="2023-06" db="EMBL/GenBank/DDBJ databases">
        <authorList>
            <consortium name="Lawrence Berkeley National Laboratory"/>
            <person name="Haridas S."/>
            <person name="Hensen N."/>
            <person name="Bonometti L."/>
            <person name="Westerberg I."/>
            <person name="Brannstrom I.O."/>
            <person name="Guillou S."/>
            <person name="Cros-Aarteil S."/>
            <person name="Calhoun S."/>
            <person name="Kuo A."/>
            <person name="Mondo S."/>
            <person name="Pangilinan J."/>
            <person name="Riley R."/>
            <person name="Labutti K."/>
            <person name="Andreopoulos B."/>
            <person name="Lipzen A."/>
            <person name="Chen C."/>
            <person name="Yanf M."/>
            <person name="Daum C."/>
            <person name="Ng V."/>
            <person name="Clum A."/>
            <person name="Steindorff A."/>
            <person name="Ohm R."/>
            <person name="Martin F."/>
            <person name="Silar P."/>
            <person name="Natvig D."/>
            <person name="Lalanne C."/>
            <person name="Gautier V."/>
            <person name="Ament-Velasquez S.L."/>
            <person name="Kruys A."/>
            <person name="Hutchinson M.I."/>
            <person name="Powell A.J."/>
            <person name="Barry K."/>
            <person name="Miller A.N."/>
            <person name="Grigoriev I.V."/>
            <person name="Debuchy R."/>
            <person name="Gladieux P."/>
            <person name="Thoren M.H."/>
            <person name="Johannesson H."/>
        </authorList>
    </citation>
    <scope>NUCLEOTIDE SEQUENCE</scope>
    <source>
        <strain evidence="1">CBS 560.94</strain>
    </source>
</reference>
<reference evidence="1" key="1">
    <citation type="journal article" date="2023" name="Mol. Phylogenet. Evol.">
        <title>Genome-scale phylogeny and comparative genomics of the fungal order Sordariales.</title>
        <authorList>
            <person name="Hensen N."/>
            <person name="Bonometti L."/>
            <person name="Westerberg I."/>
            <person name="Brannstrom I.O."/>
            <person name="Guillou S."/>
            <person name="Cros-Aarteil S."/>
            <person name="Calhoun S."/>
            <person name="Haridas S."/>
            <person name="Kuo A."/>
            <person name="Mondo S."/>
            <person name="Pangilinan J."/>
            <person name="Riley R."/>
            <person name="LaButti K."/>
            <person name="Andreopoulos B."/>
            <person name="Lipzen A."/>
            <person name="Chen C."/>
            <person name="Yan M."/>
            <person name="Daum C."/>
            <person name="Ng V."/>
            <person name="Clum A."/>
            <person name="Steindorff A."/>
            <person name="Ohm R.A."/>
            <person name="Martin F."/>
            <person name="Silar P."/>
            <person name="Natvig D.O."/>
            <person name="Lalanne C."/>
            <person name="Gautier V."/>
            <person name="Ament-Velasquez S.L."/>
            <person name="Kruys A."/>
            <person name="Hutchinson M.I."/>
            <person name="Powell A.J."/>
            <person name="Barry K."/>
            <person name="Miller A.N."/>
            <person name="Grigoriev I.V."/>
            <person name="Debuchy R."/>
            <person name="Gladieux P."/>
            <person name="Hiltunen Thoren M."/>
            <person name="Johannesson H."/>
        </authorList>
    </citation>
    <scope>NUCLEOTIDE SEQUENCE</scope>
    <source>
        <strain evidence="1">CBS 560.94</strain>
    </source>
</reference>
<comment type="caution">
    <text evidence="1">The sequence shown here is derived from an EMBL/GenBank/DDBJ whole genome shotgun (WGS) entry which is preliminary data.</text>
</comment>
<dbReference type="GeneID" id="87859887"/>
<dbReference type="EMBL" id="JAUEPP010000006">
    <property type="protein sequence ID" value="KAK3340746.1"/>
    <property type="molecule type" value="Genomic_DNA"/>
</dbReference>
<sequence length="208" mass="23202">MTYMRVSSYPPLSASNYQIIKVVLPLWFPCSQASSCSWPAAGRMFTGHDGARACSPCEEWTKRKSPPEWRVPNRNLLDPGYHSCIAIPSLQEFSAVKTFPGFSKSFRASSRSCTSYIIQLTIFLLCDSLQYLTHIFGVIRIHAARNHPSCLIKAQPVLPPSIIISLRLGNRTKAPLREGGPIHFGTYISHTAGDHFMWALPDNTYIGS</sequence>
<evidence type="ECO:0000313" key="2">
    <source>
        <dbReference type="Proteomes" id="UP001278500"/>
    </source>
</evidence>
<proteinExistence type="predicted"/>